<sequence>MSSQDQEFEELDQDQDEGEKLRTGGAQHHRSGGCWIIVLIVGLVVVALLYSGAGKLTEGLTAFALKSGN</sequence>
<reference evidence="3 4" key="1">
    <citation type="journal article" date="2011" name="Stand. Genomic Sci.">
        <title>Non-contiguous finished genome sequence and contextual data of the filamentous soil bacterium Ktedonobacter racemifer type strain (SOSP1-21).</title>
        <authorList>
            <person name="Chang Y.J."/>
            <person name="Land M."/>
            <person name="Hauser L."/>
            <person name="Chertkov O."/>
            <person name="Del Rio T.G."/>
            <person name="Nolan M."/>
            <person name="Copeland A."/>
            <person name="Tice H."/>
            <person name="Cheng J.F."/>
            <person name="Lucas S."/>
            <person name="Han C."/>
            <person name="Goodwin L."/>
            <person name="Pitluck S."/>
            <person name="Ivanova N."/>
            <person name="Ovchinikova G."/>
            <person name="Pati A."/>
            <person name="Chen A."/>
            <person name="Palaniappan K."/>
            <person name="Mavromatis K."/>
            <person name="Liolios K."/>
            <person name="Brettin T."/>
            <person name="Fiebig A."/>
            <person name="Rohde M."/>
            <person name="Abt B."/>
            <person name="Goker M."/>
            <person name="Detter J.C."/>
            <person name="Woyke T."/>
            <person name="Bristow J."/>
            <person name="Eisen J.A."/>
            <person name="Markowitz V."/>
            <person name="Hugenholtz P."/>
            <person name="Kyrpides N.C."/>
            <person name="Klenk H.P."/>
            <person name="Lapidus A."/>
        </authorList>
    </citation>
    <scope>NUCLEOTIDE SEQUENCE [LARGE SCALE GENOMIC DNA]</scope>
    <source>
        <strain evidence="4">DSM 44963</strain>
    </source>
</reference>
<dbReference type="AlphaFoldDB" id="D6TFF8"/>
<evidence type="ECO:0000256" key="2">
    <source>
        <dbReference type="SAM" id="Phobius"/>
    </source>
</evidence>
<feature type="region of interest" description="Disordered" evidence="1">
    <location>
        <begin position="1"/>
        <end position="29"/>
    </location>
</feature>
<keyword evidence="2" id="KW-0812">Transmembrane</keyword>
<comment type="caution">
    <text evidence="3">The sequence shown here is derived from an EMBL/GenBank/DDBJ whole genome shotgun (WGS) entry which is preliminary data.</text>
</comment>
<gene>
    <name evidence="3" type="ORF">Krac_10121</name>
</gene>
<dbReference type="EMBL" id="ADVG01000001">
    <property type="protein sequence ID" value="EFH88638.1"/>
    <property type="molecule type" value="Genomic_DNA"/>
</dbReference>
<dbReference type="Proteomes" id="UP000004508">
    <property type="component" value="Unassembled WGS sequence"/>
</dbReference>
<dbReference type="RefSeq" id="WP_007904743.1">
    <property type="nucleotide sequence ID" value="NZ_ADVG01000001.1"/>
</dbReference>
<keyword evidence="4" id="KW-1185">Reference proteome</keyword>
<accession>D6TFF8</accession>
<protein>
    <submittedName>
        <fullName evidence="3">Uncharacterized protein</fullName>
    </submittedName>
</protein>
<organism evidence="3 4">
    <name type="scientific">Ktedonobacter racemifer DSM 44963</name>
    <dbReference type="NCBI Taxonomy" id="485913"/>
    <lineage>
        <taxon>Bacteria</taxon>
        <taxon>Bacillati</taxon>
        <taxon>Chloroflexota</taxon>
        <taxon>Ktedonobacteria</taxon>
        <taxon>Ktedonobacterales</taxon>
        <taxon>Ktedonobacteraceae</taxon>
        <taxon>Ktedonobacter</taxon>
    </lineage>
</organism>
<evidence type="ECO:0000313" key="4">
    <source>
        <dbReference type="Proteomes" id="UP000004508"/>
    </source>
</evidence>
<evidence type="ECO:0000256" key="1">
    <source>
        <dbReference type="SAM" id="MobiDB-lite"/>
    </source>
</evidence>
<dbReference type="InParanoid" id="D6TFF8"/>
<proteinExistence type="predicted"/>
<evidence type="ECO:0000313" key="3">
    <source>
        <dbReference type="EMBL" id="EFH88638.1"/>
    </source>
</evidence>
<feature type="compositionally biased region" description="Acidic residues" evidence="1">
    <location>
        <begin position="1"/>
        <end position="17"/>
    </location>
</feature>
<keyword evidence="2" id="KW-0472">Membrane</keyword>
<feature type="transmembrane region" description="Helical" evidence="2">
    <location>
        <begin position="32"/>
        <end position="53"/>
    </location>
</feature>
<name>D6TFF8_KTERA</name>
<keyword evidence="2" id="KW-1133">Transmembrane helix</keyword>